<keyword evidence="4" id="KW-1003">Cell membrane</keyword>
<protein>
    <submittedName>
        <fullName evidence="13">Outer membrane transport energization protein TonB</fullName>
    </submittedName>
</protein>
<feature type="domain" description="TonB C-terminal" evidence="12">
    <location>
        <begin position="230"/>
        <end position="330"/>
    </location>
</feature>
<evidence type="ECO:0000256" key="11">
    <source>
        <dbReference type="SAM" id="Phobius"/>
    </source>
</evidence>
<keyword evidence="9 11" id="KW-0472">Membrane</keyword>
<evidence type="ECO:0000256" key="7">
    <source>
        <dbReference type="ARBA" id="ARBA00022927"/>
    </source>
</evidence>
<evidence type="ECO:0000313" key="13">
    <source>
        <dbReference type="EMBL" id="TCL73277.1"/>
    </source>
</evidence>
<feature type="compositionally biased region" description="Gly residues" evidence="10">
    <location>
        <begin position="194"/>
        <end position="232"/>
    </location>
</feature>
<accession>A0A4V2QFU3</accession>
<organism evidence="13 14">
    <name type="scientific">Hydrogenispora ethanolica</name>
    <dbReference type="NCBI Taxonomy" id="1082276"/>
    <lineage>
        <taxon>Bacteria</taxon>
        <taxon>Bacillati</taxon>
        <taxon>Bacillota</taxon>
        <taxon>Hydrogenispora</taxon>
    </lineage>
</organism>
<dbReference type="Pfam" id="PF03544">
    <property type="entry name" value="TonB_C"/>
    <property type="match status" value="1"/>
</dbReference>
<dbReference type="PANTHER" id="PTHR33446">
    <property type="entry name" value="PROTEIN TONB-RELATED"/>
    <property type="match status" value="1"/>
</dbReference>
<comment type="similarity">
    <text evidence="2">Belongs to the TonB family.</text>
</comment>
<dbReference type="SUPFAM" id="SSF74653">
    <property type="entry name" value="TolA/TonB C-terminal domain"/>
    <property type="match status" value="1"/>
</dbReference>
<dbReference type="OrthoDB" id="2113045at2"/>
<keyword evidence="5" id="KW-0997">Cell inner membrane</keyword>
<feature type="region of interest" description="Disordered" evidence="10">
    <location>
        <begin position="80"/>
        <end position="239"/>
    </location>
</feature>
<feature type="compositionally biased region" description="Low complexity" evidence="10">
    <location>
        <begin position="156"/>
        <end position="171"/>
    </location>
</feature>
<keyword evidence="6 11" id="KW-0812">Transmembrane</keyword>
<evidence type="ECO:0000256" key="5">
    <source>
        <dbReference type="ARBA" id="ARBA00022519"/>
    </source>
</evidence>
<dbReference type="GO" id="GO:0031992">
    <property type="term" value="F:energy transducer activity"/>
    <property type="evidence" value="ECO:0007669"/>
    <property type="project" value="TreeGrafter"/>
</dbReference>
<dbReference type="Gene3D" id="3.30.1150.10">
    <property type="match status" value="1"/>
</dbReference>
<comment type="caution">
    <text evidence="13">The sequence shown here is derived from an EMBL/GenBank/DDBJ whole genome shotgun (WGS) entry which is preliminary data.</text>
</comment>
<evidence type="ECO:0000256" key="3">
    <source>
        <dbReference type="ARBA" id="ARBA00022448"/>
    </source>
</evidence>
<dbReference type="InterPro" id="IPR006260">
    <property type="entry name" value="TonB/TolA_C"/>
</dbReference>
<evidence type="ECO:0000256" key="8">
    <source>
        <dbReference type="ARBA" id="ARBA00022989"/>
    </source>
</evidence>
<feature type="compositionally biased region" description="Basic and acidic residues" evidence="10">
    <location>
        <begin position="109"/>
        <end position="119"/>
    </location>
</feature>
<dbReference type="PANTHER" id="PTHR33446:SF2">
    <property type="entry name" value="PROTEIN TONB"/>
    <property type="match status" value="1"/>
</dbReference>
<keyword evidence="3" id="KW-0813">Transport</keyword>
<reference evidence="13 14" key="1">
    <citation type="submission" date="2019-03" db="EMBL/GenBank/DDBJ databases">
        <title>Genomic Encyclopedia of Type Strains, Phase IV (KMG-IV): sequencing the most valuable type-strain genomes for metagenomic binning, comparative biology and taxonomic classification.</title>
        <authorList>
            <person name="Goeker M."/>
        </authorList>
    </citation>
    <scope>NUCLEOTIDE SEQUENCE [LARGE SCALE GENOMIC DNA]</scope>
    <source>
        <strain evidence="13 14">LX-B</strain>
    </source>
</reference>
<dbReference type="InterPro" id="IPR051045">
    <property type="entry name" value="TonB-dependent_transducer"/>
</dbReference>
<evidence type="ECO:0000256" key="1">
    <source>
        <dbReference type="ARBA" id="ARBA00004383"/>
    </source>
</evidence>
<sequence length="330" mass="33036">MTGIDRRNYGIALALSIGLHILIGMIYLPKYWPTPTDTLETFPVGTVELAGRPAGGKSGGAAGNGGSAARLETVFSARKATPAKTAAPPKPKLQERAAPATVPSLPKTVKNDPKPEPKAAKAAPKAEPVPVAAKLPDNPPPGPALAVGQKGPTEPSSPAAAHAAGSKTGSGDAKPAATDSGSGSGTAQRTGAAEKGGSGSGGGDGSGTGSGSGGSGDGTGSGSGSGPIGFGTGAKMTVLGPPPAYPKNALNEGKEGRVKIRILVRANGSLEKVQLLDSAGDHRLDNIVLNQVGRRWKFAPTSVDYLIDLTFVFDAKKDQVGIIFENAESR</sequence>
<dbReference type="NCBIfam" id="TIGR01352">
    <property type="entry name" value="tonB_Cterm"/>
    <property type="match status" value="1"/>
</dbReference>
<keyword evidence="7" id="KW-0653">Protein transport</keyword>
<evidence type="ECO:0000256" key="2">
    <source>
        <dbReference type="ARBA" id="ARBA00006555"/>
    </source>
</evidence>
<dbReference type="RefSeq" id="WP_132013428.1">
    <property type="nucleotide sequence ID" value="NZ_SLUN01000005.1"/>
</dbReference>
<dbReference type="GO" id="GO:0015031">
    <property type="term" value="P:protein transport"/>
    <property type="evidence" value="ECO:0007669"/>
    <property type="project" value="UniProtKB-KW"/>
</dbReference>
<gene>
    <name evidence="13" type="ORF">EDC14_1005139</name>
</gene>
<dbReference type="GO" id="GO:0098797">
    <property type="term" value="C:plasma membrane protein complex"/>
    <property type="evidence" value="ECO:0007669"/>
    <property type="project" value="TreeGrafter"/>
</dbReference>
<evidence type="ECO:0000256" key="10">
    <source>
        <dbReference type="SAM" id="MobiDB-lite"/>
    </source>
</evidence>
<dbReference type="InterPro" id="IPR037682">
    <property type="entry name" value="TonB_C"/>
</dbReference>
<evidence type="ECO:0000256" key="9">
    <source>
        <dbReference type="ARBA" id="ARBA00023136"/>
    </source>
</evidence>
<keyword evidence="8 11" id="KW-1133">Transmembrane helix</keyword>
<evidence type="ECO:0000256" key="6">
    <source>
        <dbReference type="ARBA" id="ARBA00022692"/>
    </source>
</evidence>
<proteinExistence type="inferred from homology"/>
<feature type="compositionally biased region" description="Low complexity" evidence="10">
    <location>
        <begin position="120"/>
        <end position="134"/>
    </location>
</feature>
<dbReference type="PROSITE" id="PS52015">
    <property type="entry name" value="TONB_CTD"/>
    <property type="match status" value="1"/>
</dbReference>
<dbReference type="Proteomes" id="UP000295008">
    <property type="component" value="Unassembled WGS sequence"/>
</dbReference>
<dbReference type="EMBL" id="SLUN01000005">
    <property type="protein sequence ID" value="TCL73277.1"/>
    <property type="molecule type" value="Genomic_DNA"/>
</dbReference>
<dbReference type="AlphaFoldDB" id="A0A4V2QFU3"/>
<comment type="subcellular location">
    <subcellularLocation>
        <location evidence="1">Cell inner membrane</location>
        <topology evidence="1">Single-pass membrane protein</topology>
        <orientation evidence="1">Periplasmic side</orientation>
    </subcellularLocation>
</comment>
<evidence type="ECO:0000259" key="12">
    <source>
        <dbReference type="PROSITE" id="PS52015"/>
    </source>
</evidence>
<evidence type="ECO:0000313" key="14">
    <source>
        <dbReference type="Proteomes" id="UP000295008"/>
    </source>
</evidence>
<feature type="compositionally biased region" description="Polar residues" evidence="10">
    <location>
        <begin position="179"/>
        <end position="189"/>
    </location>
</feature>
<dbReference type="GO" id="GO:0055085">
    <property type="term" value="P:transmembrane transport"/>
    <property type="evidence" value="ECO:0007669"/>
    <property type="project" value="InterPro"/>
</dbReference>
<feature type="transmembrane region" description="Helical" evidence="11">
    <location>
        <begin position="9"/>
        <end position="28"/>
    </location>
</feature>
<name>A0A4V2QFU3_HYDET</name>
<keyword evidence="14" id="KW-1185">Reference proteome</keyword>
<evidence type="ECO:0000256" key="4">
    <source>
        <dbReference type="ARBA" id="ARBA00022475"/>
    </source>
</evidence>